<dbReference type="GO" id="GO:0046872">
    <property type="term" value="F:metal ion binding"/>
    <property type="evidence" value="ECO:0007669"/>
    <property type="project" value="UniProtKB-KW"/>
</dbReference>
<comment type="caution">
    <text evidence="5">The sequence shown here is derived from an EMBL/GenBank/DDBJ whole genome shotgun (WGS) entry which is preliminary data.</text>
</comment>
<dbReference type="AlphaFoldDB" id="A0A1V2A6V5"/>
<gene>
    <name evidence="5" type="ORF">BTO28_10565</name>
</gene>
<dbReference type="GO" id="GO:0016810">
    <property type="term" value="F:hydrolase activity, acting on carbon-nitrogen (but not peptide) bonds"/>
    <property type="evidence" value="ECO:0007669"/>
    <property type="project" value="InterPro"/>
</dbReference>
<keyword evidence="6" id="KW-1185">Reference proteome</keyword>
<reference evidence="5 6" key="1">
    <citation type="submission" date="2016-12" db="EMBL/GenBank/DDBJ databases">
        <title>Domibacillus sp. SAB 38T whole genome sequencing.</title>
        <authorList>
            <person name="Verma A."/>
            <person name="Ojha A.K."/>
            <person name="Krishnamurthi S."/>
        </authorList>
    </citation>
    <scope>NUCLEOTIDE SEQUENCE [LARGE SCALE GENOMIC DNA]</scope>
    <source>
        <strain evidence="5 6">SAB 38</strain>
    </source>
</reference>
<evidence type="ECO:0000256" key="3">
    <source>
        <dbReference type="SAM" id="SignalP"/>
    </source>
</evidence>
<keyword evidence="3" id="KW-0732">Signal</keyword>
<dbReference type="OrthoDB" id="9812065at2"/>
<dbReference type="Gene3D" id="3.20.20.370">
    <property type="entry name" value="Glycoside hydrolase/deacetylase"/>
    <property type="match status" value="1"/>
</dbReference>
<feature type="domain" description="NodB homology" evidence="4">
    <location>
        <begin position="270"/>
        <end position="444"/>
    </location>
</feature>
<dbReference type="SUPFAM" id="SSF88713">
    <property type="entry name" value="Glycoside hydrolase/deacetylase"/>
    <property type="match status" value="1"/>
</dbReference>
<dbReference type="GO" id="GO:0005975">
    <property type="term" value="P:carbohydrate metabolic process"/>
    <property type="evidence" value="ECO:0007669"/>
    <property type="project" value="InterPro"/>
</dbReference>
<accession>A0A1V2A6V5</accession>
<sequence>MKKKKMILAMLVSMAMFVLTIAANLIVTASKTDEDALVWATEVKKSSYDGVAIKTKAAEEELYNMAVHYPVFSIAALDEQIEQYVKTKESQFFSEMDAMSDDALVEHSASFSLTFRLISAGEGFYSIIFMVDSYTGNGSHKISKDTLMADVIAKKFVAGRELFINPDKAARALITPVQNSLPQGDHLSEDIAHSFAGDQALANIFIEENDVVFPIKSGETMDARMPIKKIKPYMKKEWRDRFAVSMTNEQLQAPDAPPKTAVEARHIHVKKVALTFDDGPNPDSTTAILSVLKKYDAKATFYVLGSRVDFFPELVERMAQEGHEIGNHSWSHKDFTKIPPSSVQKELDMTAAAVEKAAGVSPLTVRPPYGATNKNVNQILGAPPILWSVDTLDWKSHNPKSIYNIVKQNAKDGSIILMHDIHKTTADALEEIIIYLQNQGYELVTVDELY</sequence>
<evidence type="ECO:0000313" key="6">
    <source>
        <dbReference type="Proteomes" id="UP000188613"/>
    </source>
</evidence>
<evidence type="ECO:0000259" key="4">
    <source>
        <dbReference type="PROSITE" id="PS51677"/>
    </source>
</evidence>
<dbReference type="InterPro" id="IPR002509">
    <property type="entry name" value="NODB_dom"/>
</dbReference>
<name>A0A1V2A6V5_9BACI</name>
<organism evidence="5 6">
    <name type="scientific">Domibacillus epiphyticus</name>
    <dbReference type="NCBI Taxonomy" id="1714355"/>
    <lineage>
        <taxon>Bacteria</taxon>
        <taxon>Bacillati</taxon>
        <taxon>Bacillota</taxon>
        <taxon>Bacilli</taxon>
        <taxon>Bacillales</taxon>
        <taxon>Bacillaceae</taxon>
        <taxon>Domibacillus</taxon>
    </lineage>
</organism>
<feature type="signal peptide" evidence="3">
    <location>
        <begin position="1"/>
        <end position="22"/>
    </location>
</feature>
<keyword evidence="1" id="KW-0479">Metal-binding</keyword>
<protein>
    <recommendedName>
        <fullName evidence="4">NodB homology domain-containing protein</fullName>
    </recommendedName>
</protein>
<dbReference type="PROSITE" id="PS51677">
    <property type="entry name" value="NODB"/>
    <property type="match status" value="1"/>
</dbReference>
<dbReference type="Proteomes" id="UP000188613">
    <property type="component" value="Unassembled WGS sequence"/>
</dbReference>
<dbReference type="Gene3D" id="3.30.565.40">
    <property type="entry name" value="Fervidobacterium nodosum Rt17-B1 like"/>
    <property type="match status" value="1"/>
</dbReference>
<dbReference type="GO" id="GO:0016020">
    <property type="term" value="C:membrane"/>
    <property type="evidence" value="ECO:0007669"/>
    <property type="project" value="TreeGrafter"/>
</dbReference>
<dbReference type="PANTHER" id="PTHR10587">
    <property type="entry name" value="GLYCOSYL TRANSFERASE-RELATED"/>
    <property type="match status" value="1"/>
</dbReference>
<dbReference type="PANTHER" id="PTHR10587:SF133">
    <property type="entry name" value="CHITIN DEACETYLASE 1-RELATED"/>
    <property type="match status" value="1"/>
</dbReference>
<dbReference type="InterPro" id="IPR050248">
    <property type="entry name" value="Polysacc_deacetylase_ArnD"/>
</dbReference>
<dbReference type="STRING" id="1714355.BTO28_10565"/>
<evidence type="ECO:0000256" key="2">
    <source>
        <dbReference type="ARBA" id="ARBA00022801"/>
    </source>
</evidence>
<dbReference type="RefSeq" id="WP_076766036.1">
    <property type="nucleotide sequence ID" value="NZ_MSFI01000018.1"/>
</dbReference>
<dbReference type="Pfam" id="PF01522">
    <property type="entry name" value="Polysacc_deac_1"/>
    <property type="match status" value="1"/>
</dbReference>
<evidence type="ECO:0000256" key="1">
    <source>
        <dbReference type="ARBA" id="ARBA00022723"/>
    </source>
</evidence>
<evidence type="ECO:0000313" key="5">
    <source>
        <dbReference type="EMBL" id="OMP66735.1"/>
    </source>
</evidence>
<keyword evidence="2" id="KW-0378">Hydrolase</keyword>
<dbReference type="InterPro" id="IPR011330">
    <property type="entry name" value="Glyco_hydro/deAcase_b/a-brl"/>
</dbReference>
<proteinExistence type="predicted"/>
<dbReference type="EMBL" id="MSFI01000018">
    <property type="protein sequence ID" value="OMP66735.1"/>
    <property type="molecule type" value="Genomic_DNA"/>
</dbReference>
<feature type="chain" id="PRO_5039587726" description="NodB homology domain-containing protein" evidence="3">
    <location>
        <begin position="23"/>
        <end position="450"/>
    </location>
</feature>